<dbReference type="OrthoDB" id="5141181at2759"/>
<gene>
    <name evidence="1" type="ORF">FHL15_007682</name>
</gene>
<dbReference type="EMBL" id="VFLP01000045">
    <property type="protein sequence ID" value="TRX91458.1"/>
    <property type="molecule type" value="Genomic_DNA"/>
</dbReference>
<evidence type="ECO:0000313" key="2">
    <source>
        <dbReference type="Proteomes" id="UP000319160"/>
    </source>
</evidence>
<protein>
    <submittedName>
        <fullName evidence="1">Uncharacterized protein</fullName>
    </submittedName>
</protein>
<dbReference type="Proteomes" id="UP000319160">
    <property type="component" value="Unassembled WGS sequence"/>
</dbReference>
<dbReference type="AlphaFoldDB" id="A0A553HU40"/>
<keyword evidence="2" id="KW-1185">Reference proteome</keyword>
<organism evidence="1 2">
    <name type="scientific">Xylaria flabelliformis</name>
    <dbReference type="NCBI Taxonomy" id="2512241"/>
    <lineage>
        <taxon>Eukaryota</taxon>
        <taxon>Fungi</taxon>
        <taxon>Dikarya</taxon>
        <taxon>Ascomycota</taxon>
        <taxon>Pezizomycotina</taxon>
        <taxon>Sordariomycetes</taxon>
        <taxon>Xylariomycetidae</taxon>
        <taxon>Xylariales</taxon>
        <taxon>Xylariaceae</taxon>
        <taxon>Xylaria</taxon>
    </lineage>
</organism>
<comment type="caution">
    <text evidence="1">The sequence shown here is derived from an EMBL/GenBank/DDBJ whole genome shotgun (WGS) entry which is preliminary data.</text>
</comment>
<evidence type="ECO:0000313" key="1">
    <source>
        <dbReference type="EMBL" id="TRX91458.1"/>
    </source>
</evidence>
<reference evidence="2" key="1">
    <citation type="submission" date="2019-06" db="EMBL/GenBank/DDBJ databases">
        <title>Draft genome sequence of the griseofulvin-producing fungus Xylaria cubensis strain G536.</title>
        <authorList>
            <person name="Mead M.E."/>
            <person name="Raja H.A."/>
            <person name="Steenwyk J.L."/>
            <person name="Knowles S.L."/>
            <person name="Oberlies N.H."/>
            <person name="Rokas A."/>
        </authorList>
    </citation>
    <scope>NUCLEOTIDE SEQUENCE [LARGE SCALE GENOMIC DNA]</scope>
    <source>
        <strain evidence="2">G536</strain>
    </source>
</reference>
<sequence>MADILKLPSEAVTALTEVKNWLLKQKFTDISGLRFYSSPELVEKSKALLDHLPDKCKEDYDPQRHDTRVTAIHIHATMTVPVKNGSNGLLIPVHIGDGATLDGMEVHPLQYAELKQGLVATPDFYALLLLSRAIA</sequence>
<accession>A0A553HU40</accession>
<proteinExistence type="predicted"/>
<name>A0A553HU40_9PEZI</name>